<gene>
    <name evidence="2" type="ORF">GB928_004585</name>
</gene>
<sequence>MSILGKVTLYVERARERRELQCHARKLASLSDHLLDDIGVTRAQVSQIAVDAFGVRAAGHNVIL</sequence>
<dbReference type="EMBL" id="WHSC02000002">
    <property type="protein sequence ID" value="MDO6120454.1"/>
    <property type="molecule type" value="Genomic_DNA"/>
</dbReference>
<evidence type="ECO:0000259" key="1">
    <source>
        <dbReference type="Pfam" id="PF06568"/>
    </source>
</evidence>
<dbReference type="Proteomes" id="UP001177080">
    <property type="component" value="Unassembled WGS sequence"/>
</dbReference>
<organism evidence="2 3">
    <name type="scientific">Shinella curvata</name>
    <dbReference type="NCBI Taxonomy" id="1817964"/>
    <lineage>
        <taxon>Bacteria</taxon>
        <taxon>Pseudomonadati</taxon>
        <taxon>Pseudomonadota</taxon>
        <taxon>Alphaproteobacteria</taxon>
        <taxon>Hyphomicrobiales</taxon>
        <taxon>Rhizobiaceae</taxon>
        <taxon>Shinella</taxon>
    </lineage>
</organism>
<proteinExistence type="predicted"/>
<comment type="caution">
    <text evidence="2">The sequence shown here is derived from an EMBL/GenBank/DDBJ whole genome shotgun (WGS) entry which is preliminary data.</text>
</comment>
<accession>A0ABT8XAI6</accession>
<keyword evidence="3" id="KW-1185">Reference proteome</keyword>
<dbReference type="Pfam" id="PF06568">
    <property type="entry name" value="YjiS-like"/>
    <property type="match status" value="1"/>
</dbReference>
<dbReference type="RefSeq" id="WP_244762088.1">
    <property type="nucleotide sequence ID" value="NZ_JALJCJ010000004.1"/>
</dbReference>
<evidence type="ECO:0000313" key="2">
    <source>
        <dbReference type="EMBL" id="MDO6120454.1"/>
    </source>
</evidence>
<name>A0ABT8XAI6_9HYPH</name>
<dbReference type="InterPro" id="IPR009506">
    <property type="entry name" value="YjiS-like"/>
</dbReference>
<feature type="domain" description="YjiS-like" evidence="1">
    <location>
        <begin position="12"/>
        <end position="45"/>
    </location>
</feature>
<evidence type="ECO:0000313" key="3">
    <source>
        <dbReference type="Proteomes" id="UP001177080"/>
    </source>
</evidence>
<protein>
    <submittedName>
        <fullName evidence="2">DUF1127 domain-containing protein</fullName>
    </submittedName>
</protein>
<reference evidence="2" key="1">
    <citation type="submission" date="2022-04" db="EMBL/GenBank/DDBJ databases">
        <title>Shinella lacus sp. nov., a novel member of the genus Shinella from water.</title>
        <authorList>
            <person name="Deng Y."/>
        </authorList>
    </citation>
    <scope>NUCLEOTIDE SEQUENCE</scope>
    <source>
        <strain evidence="2">JCM 31239</strain>
    </source>
</reference>